<dbReference type="OrthoDB" id="9802241at2"/>
<dbReference type="Gene3D" id="2.40.37.10">
    <property type="entry name" value="Lyase, Ornithine Decarboxylase, Chain A, domain 1"/>
    <property type="match status" value="1"/>
</dbReference>
<dbReference type="GO" id="GO:0030170">
    <property type="term" value="F:pyridoxal phosphate binding"/>
    <property type="evidence" value="ECO:0007669"/>
    <property type="project" value="UniProtKB-UniRule"/>
</dbReference>
<dbReference type="PROSITE" id="PS00878">
    <property type="entry name" value="ODR_DC_2_1"/>
    <property type="match status" value="1"/>
</dbReference>
<reference evidence="12 13" key="1">
    <citation type="submission" date="2018-03" db="EMBL/GenBank/DDBJ databases">
        <title>Genomic Encyclopedia of Archaeal and Bacterial Type Strains, Phase II (KMG-II): from individual species to whole genera.</title>
        <authorList>
            <person name="Goeker M."/>
        </authorList>
    </citation>
    <scope>NUCLEOTIDE SEQUENCE [LARGE SCALE GENOMIC DNA]</scope>
    <source>
        <strain evidence="12 13">DSM 45348</strain>
    </source>
</reference>
<comment type="subunit">
    <text evidence="6">Homodimer.</text>
</comment>
<evidence type="ECO:0000256" key="6">
    <source>
        <dbReference type="HAMAP-Rule" id="MF_02120"/>
    </source>
</evidence>
<dbReference type="GO" id="GO:0009089">
    <property type="term" value="P:lysine biosynthetic process via diaminopimelate"/>
    <property type="evidence" value="ECO:0007669"/>
    <property type="project" value="UniProtKB-UniRule"/>
</dbReference>
<dbReference type="HAMAP" id="MF_02120">
    <property type="entry name" value="LysA"/>
    <property type="match status" value="1"/>
</dbReference>
<evidence type="ECO:0000256" key="4">
    <source>
        <dbReference type="ARBA" id="ARBA00023154"/>
    </source>
</evidence>
<comment type="caution">
    <text evidence="6">Lacks conserved residue(s) required for the propagation of feature annotation.</text>
</comment>
<evidence type="ECO:0000259" key="10">
    <source>
        <dbReference type="Pfam" id="PF00278"/>
    </source>
</evidence>
<dbReference type="PRINTS" id="PR01179">
    <property type="entry name" value="ODADCRBXLASE"/>
</dbReference>
<comment type="pathway">
    <text evidence="6 9">Amino-acid biosynthesis; L-lysine biosynthesis via DAP pathway; L-lysine from DL-2,6-diaminopimelate: step 1/1.</text>
</comment>
<dbReference type="InterPro" id="IPR029066">
    <property type="entry name" value="PLP-binding_barrel"/>
</dbReference>
<keyword evidence="3 6" id="KW-0663">Pyridoxal phosphate</keyword>
<dbReference type="NCBIfam" id="TIGR01048">
    <property type="entry name" value="lysA"/>
    <property type="match status" value="1"/>
</dbReference>
<feature type="binding site" evidence="6">
    <location>
        <position position="404"/>
    </location>
    <ligand>
        <name>pyridoxal 5'-phosphate</name>
        <dbReference type="ChEBI" id="CHEBI:597326"/>
    </ligand>
</feature>
<comment type="cofactor">
    <cofactor evidence="1 6 8 9">
        <name>pyridoxal 5'-phosphate</name>
        <dbReference type="ChEBI" id="CHEBI:597326"/>
    </cofactor>
</comment>
<dbReference type="Pfam" id="PF02784">
    <property type="entry name" value="Orn_Arg_deC_N"/>
    <property type="match status" value="1"/>
</dbReference>
<feature type="domain" description="Orn/DAP/Arg decarboxylase 2 C-terminal" evidence="10">
    <location>
        <begin position="52"/>
        <end position="402"/>
    </location>
</feature>
<dbReference type="RefSeq" id="WP_106130840.1">
    <property type="nucleotide sequence ID" value="NZ_PVZG01000027.1"/>
</dbReference>
<dbReference type="InterPro" id="IPR002986">
    <property type="entry name" value="DAP_deCOOHase_LysA"/>
</dbReference>
<evidence type="ECO:0000259" key="11">
    <source>
        <dbReference type="Pfam" id="PF02784"/>
    </source>
</evidence>
<feature type="binding site" evidence="6">
    <location>
        <position position="347"/>
    </location>
    <ligand>
        <name>substrate</name>
    </ligand>
</feature>
<feature type="modified residue" description="N6-(pyridoxal phosphate)lysine" evidence="6 8">
    <location>
        <position position="80"/>
    </location>
</feature>
<comment type="function">
    <text evidence="6">Specifically catalyzes the decarboxylation of meso-diaminopimelate (meso-DAP) to L-lysine.</text>
</comment>
<dbReference type="InterPro" id="IPR000183">
    <property type="entry name" value="Orn/DAP/Arg_de-COase"/>
</dbReference>
<dbReference type="FunFam" id="3.20.20.10:FF:000003">
    <property type="entry name" value="Diaminopimelate decarboxylase"/>
    <property type="match status" value="1"/>
</dbReference>
<dbReference type="SUPFAM" id="SSF50621">
    <property type="entry name" value="Alanine racemase C-terminal domain-like"/>
    <property type="match status" value="1"/>
</dbReference>
<dbReference type="EMBL" id="PVZG01000027">
    <property type="protein sequence ID" value="PRY19885.1"/>
    <property type="molecule type" value="Genomic_DNA"/>
</dbReference>
<keyword evidence="6" id="KW-0028">Amino-acid biosynthesis</keyword>
<dbReference type="Proteomes" id="UP000239209">
    <property type="component" value="Unassembled WGS sequence"/>
</dbReference>
<feature type="active site" description="Proton donor" evidence="8">
    <location>
        <position position="374"/>
    </location>
</feature>
<dbReference type="PANTHER" id="PTHR43727">
    <property type="entry name" value="DIAMINOPIMELATE DECARBOXYLASE"/>
    <property type="match status" value="1"/>
</dbReference>
<feature type="binding site" evidence="6">
    <location>
        <position position="404"/>
    </location>
    <ligand>
        <name>substrate</name>
    </ligand>
</feature>
<evidence type="ECO:0000313" key="12">
    <source>
        <dbReference type="EMBL" id="PRY19885.1"/>
    </source>
</evidence>
<accession>A0A2T0RFE9</accession>
<keyword evidence="5 6" id="KW-0456">Lyase</keyword>
<dbReference type="GO" id="GO:0008836">
    <property type="term" value="F:diaminopimelate decarboxylase activity"/>
    <property type="evidence" value="ECO:0007669"/>
    <property type="project" value="UniProtKB-UniRule"/>
</dbReference>
<dbReference type="SUPFAM" id="SSF51419">
    <property type="entry name" value="PLP-binding barrel"/>
    <property type="match status" value="1"/>
</dbReference>
<dbReference type="EC" id="4.1.1.20" evidence="6 7"/>
<evidence type="ECO:0000256" key="9">
    <source>
        <dbReference type="RuleBase" id="RU003738"/>
    </source>
</evidence>
<dbReference type="UniPathway" id="UPA00034">
    <property type="reaction ID" value="UER00027"/>
</dbReference>
<dbReference type="AlphaFoldDB" id="A0A2T0RFE9"/>
<keyword evidence="2 6" id="KW-0210">Decarboxylase</keyword>
<protein>
    <recommendedName>
        <fullName evidence="6 7">Diaminopimelate decarboxylase</fullName>
        <shortName evidence="6">DAP decarboxylase</shortName>
        <shortName evidence="6">DAPDC</shortName>
        <ecNumber evidence="6 7">4.1.1.20</ecNumber>
    </recommendedName>
</protein>
<feature type="binding site" evidence="6">
    <location>
        <position position="261"/>
    </location>
    <ligand>
        <name>pyridoxal 5'-phosphate</name>
        <dbReference type="ChEBI" id="CHEBI:597326"/>
    </ligand>
</feature>
<evidence type="ECO:0000256" key="1">
    <source>
        <dbReference type="ARBA" id="ARBA00001933"/>
    </source>
</evidence>
<comment type="catalytic activity">
    <reaction evidence="6 9">
        <text>meso-2,6-diaminopimelate + H(+) = L-lysine + CO2</text>
        <dbReference type="Rhea" id="RHEA:15101"/>
        <dbReference type="ChEBI" id="CHEBI:15378"/>
        <dbReference type="ChEBI" id="CHEBI:16526"/>
        <dbReference type="ChEBI" id="CHEBI:32551"/>
        <dbReference type="ChEBI" id="CHEBI:57791"/>
        <dbReference type="EC" id="4.1.1.20"/>
    </reaction>
</comment>
<gene>
    <name evidence="6" type="primary">lysA</name>
    <name evidence="12" type="ORF">CLV70_12710</name>
</gene>
<keyword evidence="13" id="KW-1185">Reference proteome</keyword>
<dbReference type="InterPro" id="IPR022644">
    <property type="entry name" value="De-COase2_N"/>
</dbReference>
<evidence type="ECO:0000256" key="5">
    <source>
        <dbReference type="ARBA" id="ARBA00023239"/>
    </source>
</evidence>
<dbReference type="InterPro" id="IPR009006">
    <property type="entry name" value="Ala_racemase/Decarboxylase_C"/>
</dbReference>
<feature type="domain" description="Orn/DAP/Arg decarboxylase 2 N-terminal" evidence="11">
    <location>
        <begin position="58"/>
        <end position="309"/>
    </location>
</feature>
<dbReference type="PRINTS" id="PR01181">
    <property type="entry name" value="DAPDCRBXLASE"/>
</dbReference>
<organism evidence="12 13">
    <name type="scientific">Pseudosporangium ferrugineum</name>
    <dbReference type="NCBI Taxonomy" id="439699"/>
    <lineage>
        <taxon>Bacteria</taxon>
        <taxon>Bacillati</taxon>
        <taxon>Actinomycetota</taxon>
        <taxon>Actinomycetes</taxon>
        <taxon>Micromonosporales</taxon>
        <taxon>Micromonosporaceae</taxon>
        <taxon>Pseudosporangium</taxon>
    </lineage>
</organism>
<feature type="binding site" evidence="6">
    <location>
        <position position="306"/>
    </location>
    <ligand>
        <name>substrate</name>
    </ligand>
</feature>
<dbReference type="PANTHER" id="PTHR43727:SF2">
    <property type="entry name" value="GROUP IV DECARBOXYLASE"/>
    <property type="match status" value="1"/>
</dbReference>
<dbReference type="InterPro" id="IPR022653">
    <property type="entry name" value="De-COase2_pyr-phos_BS"/>
</dbReference>
<keyword evidence="4 6" id="KW-0457">Lysine biosynthesis</keyword>
<dbReference type="CDD" id="cd06828">
    <property type="entry name" value="PLPDE_III_DapDC"/>
    <property type="match status" value="1"/>
</dbReference>
<evidence type="ECO:0000256" key="3">
    <source>
        <dbReference type="ARBA" id="ARBA00022898"/>
    </source>
</evidence>
<feature type="binding site" evidence="6">
    <location>
        <begin position="303"/>
        <end position="306"/>
    </location>
    <ligand>
        <name>pyridoxal 5'-phosphate</name>
        <dbReference type="ChEBI" id="CHEBI:597326"/>
    </ligand>
</feature>
<dbReference type="InterPro" id="IPR022643">
    <property type="entry name" value="De-COase2_C"/>
</dbReference>
<sequence length="446" mass="47568">MFSIDTPAPPHGANGLEPKLWSRHTVRRPDGVVTIGGVALTDVAEQYGTPAYVYDEAEFRLRCDEFRRAFHDFDVYYAGKSFLCRAVARWVAESGIGLDVCTEGELRLALSAGFPAERIVLHGNNKSAVELELGVEHRVGRIVVDSFDEIERLSTLAADRGVRPAVLVRATVGVRPDTHDNIATAHEDQKFGFSVASGAAAEAVELIRAGGVLDLRGLHIHLGSQIFGTREYEFGIGCAVALLADLAKTGDELSELSLGGGFAIAYTPDQTALPVTELAERLRSSVGDACRAAGIRVPRLAIEPGRAISGPSGATVYRVGTIKHLPGLRTYIAVDGGMSDNIRPPLYDGVYVAVVAGRDVDGDDTPVRVVGRHCDAGDVVVRDDVLPSGVRLGDLLAVPGTGAYCRSLSNNFNHVPRPPVVAVLDGRARLIVRGETFDDLFGLDVG</sequence>
<feature type="binding site" evidence="6">
    <location>
        <position position="343"/>
    </location>
    <ligand>
        <name>substrate</name>
    </ligand>
</feature>
<evidence type="ECO:0000256" key="8">
    <source>
        <dbReference type="PIRSR" id="PIRSR600183-50"/>
    </source>
</evidence>
<evidence type="ECO:0000256" key="2">
    <source>
        <dbReference type="ARBA" id="ARBA00022793"/>
    </source>
</evidence>
<comment type="similarity">
    <text evidence="6">Belongs to the Orn/Lys/Arg decarboxylase class-II family. LysA subfamily.</text>
</comment>
<name>A0A2T0RFE9_9ACTN</name>
<dbReference type="Gene3D" id="3.20.20.10">
    <property type="entry name" value="Alanine racemase"/>
    <property type="match status" value="1"/>
</dbReference>
<comment type="caution">
    <text evidence="12">The sequence shown here is derived from an EMBL/GenBank/DDBJ whole genome shotgun (WGS) entry which is preliminary data.</text>
</comment>
<proteinExistence type="inferred from homology"/>
<dbReference type="Pfam" id="PF00278">
    <property type="entry name" value="Orn_DAP_Arg_deC"/>
    <property type="match status" value="1"/>
</dbReference>
<evidence type="ECO:0000256" key="7">
    <source>
        <dbReference type="NCBIfam" id="TIGR01048"/>
    </source>
</evidence>
<evidence type="ECO:0000313" key="13">
    <source>
        <dbReference type="Proteomes" id="UP000239209"/>
    </source>
</evidence>